<proteinExistence type="predicted"/>
<protein>
    <submittedName>
        <fullName evidence="1">Uncharacterized protein</fullName>
    </submittedName>
</protein>
<dbReference type="Proteomes" id="UP001523566">
    <property type="component" value="Unassembled WGS sequence"/>
</dbReference>
<keyword evidence="2" id="KW-1185">Reference proteome</keyword>
<evidence type="ECO:0000313" key="2">
    <source>
        <dbReference type="Proteomes" id="UP001523566"/>
    </source>
</evidence>
<sequence>MAEMVYNRIRNKNEHDKRANVVIRHDVVGEVFVWCELYYLSIEKEL</sequence>
<comment type="caution">
    <text evidence="1">The sequence shown here is derived from an EMBL/GenBank/DDBJ whole genome shotgun (WGS) entry which is preliminary data.</text>
</comment>
<evidence type="ECO:0000313" key="1">
    <source>
        <dbReference type="EMBL" id="MCP1103169.1"/>
    </source>
</evidence>
<organism evidence="1 2">
    <name type="scientific">Aequitasia blattaphilus</name>
    <dbReference type="NCBI Taxonomy" id="2949332"/>
    <lineage>
        <taxon>Bacteria</taxon>
        <taxon>Bacillati</taxon>
        <taxon>Bacillota</taxon>
        <taxon>Clostridia</taxon>
        <taxon>Lachnospirales</taxon>
        <taxon>Lachnospiraceae</taxon>
        <taxon>Aequitasia</taxon>
    </lineage>
</organism>
<accession>A0ABT1EBF4</accession>
<reference evidence="1 2" key="1">
    <citation type="journal article" date="2022" name="Genome Biol. Evol.">
        <title>Host diet, physiology and behaviors set the stage for Lachnospiraceae cladogenesis.</title>
        <authorList>
            <person name="Vera-Ponce De Leon A."/>
            <person name="Schneider M."/>
            <person name="Jahnes B.C."/>
            <person name="Sadowski V."/>
            <person name="Camuy-Velez L.A."/>
            <person name="Duan J."/>
            <person name="Sabree Z.L."/>
        </authorList>
    </citation>
    <scope>NUCLEOTIDE SEQUENCE [LARGE SCALE GENOMIC DNA]</scope>
    <source>
        <strain evidence="1 2">PAL113</strain>
    </source>
</reference>
<name>A0ABT1EBF4_9FIRM</name>
<dbReference type="EMBL" id="JAMZFW010000019">
    <property type="protein sequence ID" value="MCP1103169.1"/>
    <property type="molecule type" value="Genomic_DNA"/>
</dbReference>
<dbReference type="RefSeq" id="WP_262066952.1">
    <property type="nucleotide sequence ID" value="NZ_JAMXOD010000019.1"/>
</dbReference>
<gene>
    <name evidence="1" type="ORF">NK125_12170</name>
</gene>